<reference evidence="7 8" key="1">
    <citation type="submission" date="2022-03" db="EMBL/GenBank/DDBJ databases">
        <authorList>
            <person name="Macdonald S."/>
            <person name="Ahmed S."/>
            <person name="Newling K."/>
        </authorList>
    </citation>
    <scope>NUCLEOTIDE SEQUENCE [LARGE SCALE GENOMIC DNA]</scope>
</reference>
<keyword evidence="4 6" id="KW-1133">Transmembrane helix</keyword>
<feature type="transmembrane region" description="Helical" evidence="6">
    <location>
        <begin position="108"/>
        <end position="127"/>
    </location>
</feature>
<evidence type="ECO:0000313" key="7">
    <source>
        <dbReference type="EMBL" id="CAH8391019.1"/>
    </source>
</evidence>
<organism evidence="7 8">
    <name type="scientific">Eruca vesicaria subsp. sativa</name>
    <name type="common">Garden rocket</name>
    <name type="synonym">Eruca sativa</name>
    <dbReference type="NCBI Taxonomy" id="29727"/>
    <lineage>
        <taxon>Eukaryota</taxon>
        <taxon>Viridiplantae</taxon>
        <taxon>Streptophyta</taxon>
        <taxon>Embryophyta</taxon>
        <taxon>Tracheophyta</taxon>
        <taxon>Spermatophyta</taxon>
        <taxon>Magnoliopsida</taxon>
        <taxon>eudicotyledons</taxon>
        <taxon>Gunneridae</taxon>
        <taxon>Pentapetalae</taxon>
        <taxon>rosids</taxon>
        <taxon>malvids</taxon>
        <taxon>Brassicales</taxon>
        <taxon>Brassicaceae</taxon>
        <taxon>Brassiceae</taxon>
        <taxon>Eruca</taxon>
    </lineage>
</organism>
<keyword evidence="8" id="KW-1185">Reference proteome</keyword>
<dbReference type="PANTHER" id="PTHR11654">
    <property type="entry name" value="OLIGOPEPTIDE TRANSPORTER-RELATED"/>
    <property type="match status" value="1"/>
</dbReference>
<dbReference type="GO" id="GO:0016020">
    <property type="term" value="C:membrane"/>
    <property type="evidence" value="ECO:0007669"/>
    <property type="project" value="UniProtKB-SubCell"/>
</dbReference>
<dbReference type="Pfam" id="PF00854">
    <property type="entry name" value="PTR2"/>
    <property type="match status" value="1"/>
</dbReference>
<dbReference type="SUPFAM" id="SSF103473">
    <property type="entry name" value="MFS general substrate transporter"/>
    <property type="match status" value="1"/>
</dbReference>
<sequence>MTLSLYLSLESIQAETVVSHNFRELEQDCFYASQVCWSAAEQPRRTVAPTRPTLGVAPRKGATSSMSGMWLIPQLVLMGIGDALAGVGQMEFYYKQFPENMRSFAGSLYYCGIGLASYFSSFLVSALD</sequence>
<dbReference type="Gene3D" id="1.20.1250.20">
    <property type="entry name" value="MFS general substrate transporter like domains"/>
    <property type="match status" value="1"/>
</dbReference>
<dbReference type="InterPro" id="IPR000109">
    <property type="entry name" value="POT_fam"/>
</dbReference>
<evidence type="ECO:0000256" key="2">
    <source>
        <dbReference type="ARBA" id="ARBA00005982"/>
    </source>
</evidence>
<evidence type="ECO:0000256" key="5">
    <source>
        <dbReference type="ARBA" id="ARBA00023136"/>
    </source>
</evidence>
<comment type="caution">
    <text evidence="7">The sequence shown here is derived from an EMBL/GenBank/DDBJ whole genome shotgun (WGS) entry which is preliminary data.</text>
</comment>
<evidence type="ECO:0000256" key="4">
    <source>
        <dbReference type="ARBA" id="ARBA00022989"/>
    </source>
</evidence>
<evidence type="ECO:0000256" key="1">
    <source>
        <dbReference type="ARBA" id="ARBA00004141"/>
    </source>
</evidence>
<proteinExistence type="inferred from homology"/>
<dbReference type="InterPro" id="IPR036259">
    <property type="entry name" value="MFS_trans_sf"/>
</dbReference>
<keyword evidence="3 6" id="KW-0812">Transmembrane</keyword>
<gene>
    <name evidence="7" type="ORF">ERUC_LOCUS43502</name>
</gene>
<dbReference type="AlphaFoldDB" id="A0ABC8M5I2"/>
<evidence type="ECO:0000256" key="6">
    <source>
        <dbReference type="SAM" id="Phobius"/>
    </source>
</evidence>
<evidence type="ECO:0000313" key="8">
    <source>
        <dbReference type="Proteomes" id="UP001642260"/>
    </source>
</evidence>
<comment type="subcellular location">
    <subcellularLocation>
        <location evidence="1">Membrane</location>
        <topology evidence="1">Multi-pass membrane protein</topology>
    </subcellularLocation>
</comment>
<feature type="transmembrane region" description="Helical" evidence="6">
    <location>
        <begin position="68"/>
        <end position="87"/>
    </location>
</feature>
<accession>A0ABC8M5I2</accession>
<keyword evidence="5 6" id="KW-0472">Membrane</keyword>
<dbReference type="Proteomes" id="UP001642260">
    <property type="component" value="Unassembled WGS sequence"/>
</dbReference>
<protein>
    <submittedName>
        <fullName evidence="7">Uncharacterized protein</fullName>
    </submittedName>
</protein>
<name>A0ABC8M5I2_ERUVS</name>
<evidence type="ECO:0000256" key="3">
    <source>
        <dbReference type="ARBA" id="ARBA00022692"/>
    </source>
</evidence>
<dbReference type="EMBL" id="CAKOAT010930708">
    <property type="protein sequence ID" value="CAH8391019.1"/>
    <property type="molecule type" value="Genomic_DNA"/>
</dbReference>
<comment type="similarity">
    <text evidence="2">Belongs to the major facilitator superfamily. Proton-dependent oligopeptide transporter (POT/PTR) (TC 2.A.17) family.</text>
</comment>